<organism evidence="3 4">
    <name type="scientific">Halospina denitrificans</name>
    <dbReference type="NCBI Taxonomy" id="332522"/>
    <lineage>
        <taxon>Bacteria</taxon>
        <taxon>Pseudomonadati</taxon>
        <taxon>Pseudomonadota</taxon>
        <taxon>Gammaproteobacteria</taxon>
        <taxon>Halospina</taxon>
    </lineage>
</organism>
<dbReference type="Proteomes" id="UP000295830">
    <property type="component" value="Unassembled WGS sequence"/>
</dbReference>
<comment type="similarity">
    <text evidence="1">Belongs to the short-chain dehydrogenases/reductases (SDR) family.</text>
</comment>
<dbReference type="Pfam" id="PF00106">
    <property type="entry name" value="adh_short"/>
    <property type="match status" value="1"/>
</dbReference>
<dbReference type="NCBIfam" id="NF006509">
    <property type="entry name" value="PRK08945.1"/>
    <property type="match status" value="1"/>
</dbReference>
<evidence type="ECO:0000313" key="3">
    <source>
        <dbReference type="EMBL" id="TDT38634.1"/>
    </source>
</evidence>
<gene>
    <name evidence="3" type="ORF">DES49_2618</name>
</gene>
<dbReference type="InterPro" id="IPR036291">
    <property type="entry name" value="NAD(P)-bd_dom_sf"/>
</dbReference>
<reference evidence="3 4" key="1">
    <citation type="submission" date="2019-03" db="EMBL/GenBank/DDBJ databases">
        <title>Genomic Encyclopedia of Type Strains, Phase IV (KMG-IV): sequencing the most valuable type-strain genomes for metagenomic binning, comparative biology and taxonomic classification.</title>
        <authorList>
            <person name="Goeker M."/>
        </authorList>
    </citation>
    <scope>NUCLEOTIDE SEQUENCE [LARGE SCALE GENOMIC DNA]</scope>
    <source>
        <strain evidence="3 4">DSM 15505</strain>
    </source>
</reference>
<dbReference type="GO" id="GO:0016491">
    <property type="term" value="F:oxidoreductase activity"/>
    <property type="evidence" value="ECO:0007669"/>
    <property type="project" value="UniProtKB-KW"/>
</dbReference>
<keyword evidence="4" id="KW-1185">Reference proteome</keyword>
<evidence type="ECO:0000313" key="4">
    <source>
        <dbReference type="Proteomes" id="UP000295830"/>
    </source>
</evidence>
<name>A0A4R7JLU3_9GAMM</name>
<protein>
    <submittedName>
        <fullName evidence="3">NAD(P)-dependent dehydrogenase (Short-subunit alcohol dehydrogenase family)</fullName>
    </submittedName>
</protein>
<dbReference type="EMBL" id="SOAX01000006">
    <property type="protein sequence ID" value="TDT38634.1"/>
    <property type="molecule type" value="Genomic_DNA"/>
</dbReference>
<accession>A0A4R7JLU3</accession>
<dbReference type="InterPro" id="IPR002347">
    <property type="entry name" value="SDR_fam"/>
</dbReference>
<dbReference type="PANTHER" id="PTHR42901:SF1">
    <property type="entry name" value="ALCOHOL DEHYDROGENASE"/>
    <property type="match status" value="1"/>
</dbReference>
<dbReference type="SUPFAM" id="SSF51735">
    <property type="entry name" value="NAD(P)-binding Rossmann-fold domains"/>
    <property type="match status" value="1"/>
</dbReference>
<evidence type="ECO:0000256" key="2">
    <source>
        <dbReference type="ARBA" id="ARBA00023002"/>
    </source>
</evidence>
<dbReference type="PRINTS" id="PR00081">
    <property type="entry name" value="GDHRDH"/>
</dbReference>
<dbReference type="PROSITE" id="PS00061">
    <property type="entry name" value="ADH_SHORT"/>
    <property type="match status" value="1"/>
</dbReference>
<dbReference type="InterPro" id="IPR020904">
    <property type="entry name" value="Sc_DH/Rdtase_CS"/>
</dbReference>
<dbReference type="AlphaFoldDB" id="A0A4R7JLU3"/>
<dbReference type="Gene3D" id="3.40.50.720">
    <property type="entry name" value="NAD(P)-binding Rossmann-like Domain"/>
    <property type="match status" value="1"/>
</dbReference>
<comment type="caution">
    <text evidence="3">The sequence shown here is derived from an EMBL/GenBank/DDBJ whole genome shotgun (WGS) entry which is preliminary data.</text>
</comment>
<evidence type="ECO:0000256" key="1">
    <source>
        <dbReference type="ARBA" id="ARBA00006484"/>
    </source>
</evidence>
<sequence>MSARTIENYEPASNLLEGRLIMVTGAGDGIGKTAAMSYAAHGATVILLGKTIKKLEKVYDEIESAGYPEAVILPLDLQGATAADYATVAERIEEDFGRLDGLLHNAGILGDLTPLEHYDPETWNKVMQVNLTAEFLLTQAMIPLLRASQDSSVIFTSSSVGRKGRAHWGAYAVSKFATEGLMETLADEMDDKRNNARVNSLNPGATRTYMRHMAYPAEDPGRNPKPEAIMGTYLYLMGPDSRGITGEKFDAQVKR</sequence>
<dbReference type="PANTHER" id="PTHR42901">
    <property type="entry name" value="ALCOHOL DEHYDROGENASE"/>
    <property type="match status" value="1"/>
</dbReference>
<proteinExistence type="inferred from homology"/>
<keyword evidence="2" id="KW-0560">Oxidoreductase</keyword>